<evidence type="ECO:0000256" key="1">
    <source>
        <dbReference type="SAM" id="MobiDB-lite"/>
    </source>
</evidence>
<dbReference type="GO" id="GO:0005886">
    <property type="term" value="C:plasma membrane"/>
    <property type="evidence" value="ECO:0007669"/>
    <property type="project" value="InterPro"/>
</dbReference>
<accession>A0A8H7Y791</accession>
<sequence length="608" mass="66012">MSARLSLSEGKTIWQKLVDPHIVILCFTLFSSILLGLTCFDNESTPLTEAKIMTTVDVSTGGDTTSVSGQEEVVTLGVLGFCYQSSPTAVKECSTPRLGYNLEALHTFDPTVFTSWSTPISNALVFHVIAFSFCSLEMAAVILSFLKITSIGEWISEITLFISATTLAALAVDLSLSSSIATSFSSVDNTGQVLEPVISLKQGTWYSLIAFVLLFLGACQFKIWTKRSRQSPSPSVDRTAEQGEKFDIPPSSLIPPSNRPQVDKPNSDVEGLGEIGPGLLEFIDTTSPIKVANNQPNRPRKFLKSLPPTPVSMETAQAADDSDLRRSQSSGPLFSPPRTMRIIPKRRTGMFAGTDRYSSPDSPAGLSNDSRYTIRSSYSSQSPTSTRRTTSIPFAPSSYQRGTSISSSPLPYNPNIEVPEDVVLYLDPSRASSSCLDHIDSASSTKTRKSFGQFSIGGSSVFLPARASSVFMHPNTRPPSQGSNILSKKPSTKSQRSRMSMAPRTPFMDTFPGTADYPDVENSGAIALFQSLRALPRVPEPASIPEVPKMPRYSVLQALQKQQEMLPESLGAPRGEVSDSFDGPQETLPRDPLHDLPTRQQETPSHST</sequence>
<feature type="compositionally biased region" description="Polar residues" evidence="1">
    <location>
        <begin position="598"/>
        <end position="608"/>
    </location>
</feature>
<keyword evidence="2" id="KW-0472">Membrane</keyword>
<feature type="compositionally biased region" description="Low complexity" evidence="1">
    <location>
        <begin position="370"/>
        <end position="393"/>
    </location>
</feature>
<feature type="transmembrane region" description="Helical" evidence="2">
    <location>
        <begin position="124"/>
        <end position="146"/>
    </location>
</feature>
<feature type="region of interest" description="Disordered" evidence="1">
    <location>
        <begin position="290"/>
        <end position="412"/>
    </location>
</feature>
<feature type="compositionally biased region" description="Basic and acidic residues" evidence="1">
    <location>
        <begin position="238"/>
        <end position="247"/>
    </location>
</feature>
<feature type="transmembrane region" description="Helical" evidence="2">
    <location>
        <begin position="21"/>
        <end position="38"/>
    </location>
</feature>
<feature type="region of interest" description="Disordered" evidence="1">
    <location>
        <begin position="229"/>
        <end position="271"/>
    </location>
</feature>
<dbReference type="EMBL" id="JAFIQS010000001">
    <property type="protein sequence ID" value="KAG5173742.1"/>
    <property type="molecule type" value="Genomic_DNA"/>
</dbReference>
<feature type="compositionally biased region" description="Polar residues" evidence="1">
    <location>
        <begin position="356"/>
        <end position="369"/>
    </location>
</feature>
<keyword evidence="2" id="KW-1133">Transmembrane helix</keyword>
<feature type="region of interest" description="Disordered" evidence="1">
    <location>
        <begin position="564"/>
        <end position="608"/>
    </location>
</feature>
<feature type="transmembrane region" description="Helical" evidence="2">
    <location>
        <begin position="204"/>
        <end position="224"/>
    </location>
</feature>
<dbReference type="AlphaFoldDB" id="A0A8H7Y791"/>
<feature type="compositionally biased region" description="Basic and acidic residues" evidence="1">
    <location>
        <begin position="588"/>
        <end position="597"/>
    </location>
</feature>
<evidence type="ECO:0000256" key="2">
    <source>
        <dbReference type="SAM" id="Phobius"/>
    </source>
</evidence>
<organism evidence="3">
    <name type="scientific">Psilocybe cubensis</name>
    <name type="common">Psychedelic mushroom</name>
    <name type="synonym">Stropharia cubensis</name>
    <dbReference type="NCBI Taxonomy" id="181762"/>
    <lineage>
        <taxon>Eukaryota</taxon>
        <taxon>Fungi</taxon>
        <taxon>Dikarya</taxon>
        <taxon>Basidiomycota</taxon>
        <taxon>Agaricomycotina</taxon>
        <taxon>Agaricomycetes</taxon>
        <taxon>Agaricomycetidae</taxon>
        <taxon>Agaricales</taxon>
        <taxon>Agaricineae</taxon>
        <taxon>Strophariaceae</taxon>
        <taxon>Psilocybe</taxon>
    </lineage>
</organism>
<keyword evidence="2" id="KW-0812">Transmembrane</keyword>
<proteinExistence type="predicted"/>
<feature type="transmembrane region" description="Helical" evidence="2">
    <location>
        <begin position="158"/>
        <end position="184"/>
    </location>
</feature>
<dbReference type="InterPro" id="IPR009571">
    <property type="entry name" value="SUR7/Rim9-like_fungi"/>
</dbReference>
<protein>
    <submittedName>
        <fullName evidence="3">Uncharacterized protein</fullName>
    </submittedName>
</protein>
<evidence type="ECO:0000313" key="3">
    <source>
        <dbReference type="EMBL" id="KAG5173742.1"/>
    </source>
</evidence>
<feature type="region of interest" description="Disordered" evidence="1">
    <location>
        <begin position="474"/>
        <end position="510"/>
    </location>
</feature>
<dbReference type="Pfam" id="PF06687">
    <property type="entry name" value="SUR7"/>
    <property type="match status" value="1"/>
</dbReference>
<feature type="compositionally biased region" description="Polar residues" evidence="1">
    <location>
        <begin position="397"/>
        <end position="410"/>
    </location>
</feature>
<reference evidence="3" key="1">
    <citation type="submission" date="2021-02" db="EMBL/GenBank/DDBJ databases">
        <title>Psilocybe cubensis genome.</title>
        <authorList>
            <person name="Mckernan K.J."/>
            <person name="Crawford S."/>
            <person name="Trippe A."/>
            <person name="Kane L.T."/>
            <person name="Mclaughlin S."/>
        </authorList>
    </citation>
    <scope>NUCLEOTIDE SEQUENCE [LARGE SCALE GENOMIC DNA]</scope>
    <source>
        <strain evidence="3">MGC-MH-2018</strain>
    </source>
</reference>
<gene>
    <name evidence="3" type="ORF">JR316_000399</name>
</gene>
<name>A0A8H7Y791_PSICU</name>
<comment type="caution">
    <text evidence="3">The sequence shown here is derived from an EMBL/GenBank/DDBJ whole genome shotgun (WGS) entry which is preliminary data.</text>
</comment>